<gene>
    <name evidence="2" type="ORF">FYJ68_00270</name>
</gene>
<sequence length="269" mass="30760">MNRRLEAEALRLTHETIARFWQLDIKPILSLAADDIMWVMPEQERYMRGIDAMRADLKANLRELVPCHMSHVEFTVVQNCGRALSVVGRYLVTTDAGAPIFLQVQQRTQVNWELVDDRLVVKSLYISHPRGELAVARGETFANAIGRMAKHYLDERVAAETNLHRVPLRDANGTMHLVSSSDVVFVEARRKRCLVRTTYEDIDARMGITDALGQFPELLAAHRSYLVNPRYIRSFNEDSLSMSDGTQIPLPRPRRTEVLARIREITGPR</sequence>
<protein>
    <submittedName>
        <fullName evidence="2">LytTR family transcriptional regulator</fullName>
    </submittedName>
</protein>
<evidence type="ECO:0000259" key="1">
    <source>
        <dbReference type="PROSITE" id="PS50930"/>
    </source>
</evidence>
<dbReference type="GO" id="GO:0003677">
    <property type="term" value="F:DNA binding"/>
    <property type="evidence" value="ECO:0007669"/>
    <property type="project" value="InterPro"/>
</dbReference>
<dbReference type="EMBL" id="VUNC01000001">
    <property type="protein sequence ID" value="MST71564.1"/>
    <property type="molecule type" value="Genomic_DNA"/>
</dbReference>
<name>A0A6N7XKR6_9ACTN</name>
<evidence type="ECO:0000313" key="2">
    <source>
        <dbReference type="EMBL" id="MST71564.1"/>
    </source>
</evidence>
<dbReference type="InterPro" id="IPR032710">
    <property type="entry name" value="NTF2-like_dom_sf"/>
</dbReference>
<reference evidence="2 3" key="1">
    <citation type="submission" date="2019-08" db="EMBL/GenBank/DDBJ databases">
        <title>In-depth cultivation of the pig gut microbiome towards novel bacterial diversity and tailored functional studies.</title>
        <authorList>
            <person name="Wylensek D."/>
            <person name="Hitch T.C.A."/>
            <person name="Clavel T."/>
        </authorList>
    </citation>
    <scope>NUCLEOTIDE SEQUENCE [LARGE SCALE GENOMIC DNA]</scope>
    <source>
        <strain evidence="2 3">CA-Schmier-601-WT-1</strain>
    </source>
</reference>
<dbReference type="SMART" id="SM00850">
    <property type="entry name" value="LytTR"/>
    <property type="match status" value="1"/>
</dbReference>
<dbReference type="PROSITE" id="PS50930">
    <property type="entry name" value="HTH_LYTTR"/>
    <property type="match status" value="1"/>
</dbReference>
<dbReference type="Gene3D" id="2.40.50.1020">
    <property type="entry name" value="LytTr DNA-binding domain"/>
    <property type="match status" value="1"/>
</dbReference>
<dbReference type="SUPFAM" id="SSF54427">
    <property type="entry name" value="NTF2-like"/>
    <property type="match status" value="1"/>
</dbReference>
<feature type="domain" description="HTH LytTR-type" evidence="1">
    <location>
        <begin position="166"/>
        <end position="264"/>
    </location>
</feature>
<proteinExistence type="predicted"/>
<dbReference type="AlphaFoldDB" id="A0A6N7XKR6"/>
<evidence type="ECO:0000313" key="3">
    <source>
        <dbReference type="Proteomes" id="UP000469325"/>
    </source>
</evidence>
<dbReference type="Pfam" id="PF04397">
    <property type="entry name" value="LytTR"/>
    <property type="match status" value="1"/>
</dbReference>
<accession>A0A6N7XKR6</accession>
<keyword evidence="3" id="KW-1185">Reference proteome</keyword>
<organism evidence="2 3">
    <name type="scientific">Olsenella porci</name>
    <dbReference type="NCBI Taxonomy" id="2652279"/>
    <lineage>
        <taxon>Bacteria</taxon>
        <taxon>Bacillati</taxon>
        <taxon>Actinomycetota</taxon>
        <taxon>Coriobacteriia</taxon>
        <taxon>Coriobacteriales</taxon>
        <taxon>Atopobiaceae</taxon>
        <taxon>Olsenella</taxon>
    </lineage>
</organism>
<dbReference type="RefSeq" id="WP_154433335.1">
    <property type="nucleotide sequence ID" value="NZ_VUNC01000001.1"/>
</dbReference>
<dbReference type="Proteomes" id="UP000469325">
    <property type="component" value="Unassembled WGS sequence"/>
</dbReference>
<comment type="caution">
    <text evidence="2">The sequence shown here is derived from an EMBL/GenBank/DDBJ whole genome shotgun (WGS) entry which is preliminary data.</text>
</comment>
<dbReference type="InterPro" id="IPR007492">
    <property type="entry name" value="LytTR_DNA-bd_dom"/>
</dbReference>
<dbReference type="Gene3D" id="3.10.450.50">
    <property type="match status" value="1"/>
</dbReference>